<dbReference type="InterPro" id="IPR003439">
    <property type="entry name" value="ABC_transporter-like_ATP-bd"/>
</dbReference>
<dbReference type="GO" id="GO:0005524">
    <property type="term" value="F:ATP binding"/>
    <property type="evidence" value="ECO:0007669"/>
    <property type="project" value="UniProtKB-KW"/>
</dbReference>
<dbReference type="Gene3D" id="3.40.50.300">
    <property type="entry name" value="P-loop containing nucleotide triphosphate hydrolases"/>
    <property type="match status" value="3"/>
</dbReference>
<dbReference type="InterPro" id="IPR017871">
    <property type="entry name" value="ABC_transporter-like_CS"/>
</dbReference>
<feature type="transmembrane region" description="Helical" evidence="13">
    <location>
        <begin position="1125"/>
        <end position="1150"/>
    </location>
</feature>
<comment type="subcellular location">
    <subcellularLocation>
        <location evidence="1">Membrane</location>
        <topology evidence="1">Multi-pass membrane protein</topology>
    </subcellularLocation>
</comment>
<dbReference type="Proteomes" id="UP000663862">
    <property type="component" value="Unassembled WGS sequence"/>
</dbReference>
<keyword evidence="3" id="KW-0813">Transport</keyword>
<evidence type="ECO:0000256" key="12">
    <source>
        <dbReference type="SAM" id="MobiDB-lite"/>
    </source>
</evidence>
<dbReference type="CDD" id="cd18577">
    <property type="entry name" value="ABC_6TM_Pgp_ABCB1_D1_like"/>
    <property type="match status" value="1"/>
</dbReference>
<dbReference type="FunFam" id="1.20.1560.10:FF:000009">
    <property type="entry name" value="ABC transporter B family member 1"/>
    <property type="match status" value="1"/>
</dbReference>
<evidence type="ECO:0000256" key="1">
    <source>
        <dbReference type="ARBA" id="ARBA00004141"/>
    </source>
</evidence>
<proteinExistence type="inferred from homology"/>
<dbReference type="SUPFAM" id="SSF52540">
    <property type="entry name" value="P-loop containing nucleoside triphosphate hydrolases"/>
    <property type="match status" value="3"/>
</dbReference>
<feature type="transmembrane region" description="Helical" evidence="13">
    <location>
        <begin position="711"/>
        <end position="734"/>
    </location>
</feature>
<keyword evidence="10 13" id="KW-0472">Membrane</keyword>
<feature type="transmembrane region" description="Helical" evidence="13">
    <location>
        <begin position="1249"/>
        <end position="1267"/>
    </location>
</feature>
<evidence type="ECO:0000256" key="13">
    <source>
        <dbReference type="SAM" id="Phobius"/>
    </source>
</evidence>
<dbReference type="GO" id="GO:0090374">
    <property type="term" value="P:oligopeptide export from mitochondrion"/>
    <property type="evidence" value="ECO:0007669"/>
    <property type="project" value="TreeGrafter"/>
</dbReference>
<feature type="transmembrane region" description="Helical" evidence="13">
    <location>
        <begin position="535"/>
        <end position="557"/>
    </location>
</feature>
<keyword evidence="6" id="KW-0547">Nucleotide-binding</keyword>
<evidence type="ECO:0000256" key="11">
    <source>
        <dbReference type="ARBA" id="ARBA00023180"/>
    </source>
</evidence>
<evidence type="ECO:0000256" key="4">
    <source>
        <dbReference type="ARBA" id="ARBA00022692"/>
    </source>
</evidence>
<keyword evidence="7" id="KW-0067">ATP-binding</keyword>
<keyword evidence="9 13" id="KW-1133">Transmembrane helix</keyword>
<feature type="region of interest" description="Disordered" evidence="12">
    <location>
        <begin position="350"/>
        <end position="438"/>
    </location>
</feature>
<evidence type="ECO:0000256" key="3">
    <source>
        <dbReference type="ARBA" id="ARBA00022448"/>
    </source>
</evidence>
<dbReference type="InterPro" id="IPR027417">
    <property type="entry name" value="P-loop_NTPase"/>
</dbReference>
<evidence type="ECO:0000259" key="15">
    <source>
        <dbReference type="PROSITE" id="PS50929"/>
    </source>
</evidence>
<dbReference type="PANTHER" id="PTHR43394:SF27">
    <property type="entry name" value="ATP-DEPENDENT TRANSLOCASE ABCB1-LIKE"/>
    <property type="match status" value="1"/>
</dbReference>
<dbReference type="SUPFAM" id="SSF90123">
    <property type="entry name" value="ABC transporter transmembrane region"/>
    <property type="match status" value="3"/>
</dbReference>
<feature type="transmembrane region" description="Helical" evidence="13">
    <location>
        <begin position="1362"/>
        <end position="1383"/>
    </location>
</feature>
<feature type="transmembrane region" description="Helical" evidence="13">
    <location>
        <begin position="461"/>
        <end position="485"/>
    </location>
</feature>
<feature type="compositionally biased region" description="Polar residues" evidence="12">
    <location>
        <begin position="411"/>
        <end position="425"/>
    </location>
</feature>
<keyword evidence="4 13" id="KW-0812">Transmembrane</keyword>
<evidence type="ECO:0000256" key="9">
    <source>
        <dbReference type="ARBA" id="ARBA00022989"/>
    </source>
</evidence>
<protein>
    <submittedName>
        <fullName evidence="16">Uncharacterized protein</fullName>
    </submittedName>
</protein>
<keyword evidence="5" id="KW-0677">Repeat</keyword>
<feature type="domain" description="ABC transmembrane type-1" evidence="15">
    <location>
        <begin position="1129"/>
        <end position="1422"/>
    </location>
</feature>
<feature type="compositionally biased region" description="Polar residues" evidence="12">
    <location>
        <begin position="373"/>
        <end position="396"/>
    </location>
</feature>
<feature type="domain" description="ABC transporter" evidence="14">
    <location>
        <begin position="812"/>
        <end position="1045"/>
    </location>
</feature>
<comment type="caution">
    <text evidence="16">The sequence shown here is derived from an EMBL/GenBank/DDBJ whole genome shotgun (WGS) entry which is preliminary data.</text>
</comment>
<feature type="transmembrane region" description="Helical" evidence="13">
    <location>
        <begin position="609"/>
        <end position="628"/>
    </location>
</feature>
<dbReference type="PROSITE" id="PS00211">
    <property type="entry name" value="ABC_TRANSPORTER_1"/>
    <property type="match status" value="3"/>
</dbReference>
<sequence>MCKLHLIALGAAMANSTMYFLHCATFSFGSKLVSDGDMNFDDVFKIFIVITFAMIIIGRSMAMIPGYAKAKQAASRIMKLNQRQSKINPHDDSGIILKEMEGNIEFHDAHFRYPTRPTLRILRSFSLKCLSSGTTALVGPSGSGKSTTIALLQRFYDPLNGKVLLDGHDIKALNIQWLRSIMGLVQQEPVLFNLSIRDNIAYGDNSREITQSDIETAARNANIHELIISLPQGYETSCGAKGGQLSGGQKQRIAIGRALVRSPKILLLDEATSALDNKSEKVVQAALDKARSGRTCMSIAHRLSTIQNSEKIAVVDRGKLKEEGTHDELLQLNGVYAKLMLVEKRTSQHLKKRNDSWTLSNDGVDEKNESNGHFKTQNGISKSEIQFNDKPQSDHTNTNDDAELKKALFDENNSNKNAESNLTSTTEDELLESKKQNASEKAPSRKLTFFEIYKFADKLDFLLMFIGTIACMGTGAVFPLMMLVYKSVATSLVKSGIPSNIQNITIPPGFDPACIVQAPNSTSDILSDLRGMIKWYAILGFASIFCYWLGYSLWMIAAERQVRRMRFALFRSIMHQEMGWFDQLNPGELSNRLVADLDKIRDGLGDKKADFISLMCRLFGGLVFAFITGWKLSLVFIATSPLTIFAFNITMRVIAKYTAKEIQSYSTASAVAQEVLGSIRTVTAFGGQKKEEQRFSENLVEAKQIGIKKGLYLGICQAAAQIAIYLSFAITFWYGPYLVRYECRNYDAGSVIVIFISCLQSTFSISQIVPNIQAFAEASGSGGYVFDIISRISNIDSFKNEGDIPPSIVGDIELQNVRFTYPARKDTPILQGVSMKIPSGKTVALVGASGCGKSTTIQLIQRFYDPEQGRVLLDGKDIKTLNVAWLRQHIGVVSQEPVLFTGTIEENIRFGKQDATDEEVIAAAKMANAHEFIMALPDNYKTSSGDKLSGGQKQRVAIARALVSNPTILLLDEATSALDNESERVVQDALDRAKMGRTTIVIAHRLSTIRNVDLIIALEKGEVMEDGTHNELMDRKGLYYELVTAQQRKEKDEDDDMLDDDKQVQLSEKNHARHLRTLSLVSTKSAGSDVPDMEENDTENVEIKNKKCCHQPFIFKILKLNLPEIYWIIIGCISSITFGAITPLFSFFFSQIYALFAEPDVAKANIETRNYALVIFFIGIFGGLCQCVSSIAFSKSGEALTMRMRIMSFSSMLRQEIGWFDKEQNSLGALVTQLSSDTSNLKGLSGVRMGVIFNAVGAIVFSLTIAFQAGWKLTFIVLLFVPLMVFSGILQGKRMTNTKKSNDKNNSKLSWSEKGGTYATEAIDSVRTVVGLHQEEFFIARYEDCFQKEFNRTMIKIQIQSLGTGLANSIMFFIHAASFGYGSVLVENGEMEAPLVFRVFSVITFGAMSVGRSTAMIPDYAKGKESAIRILNLNNRQSQIDPQNIDGIVLDNLTGNIEFEQVKFVYPSRPTLRVLKGFDLPAKASQTTAICGPSGSGKSTCVALLLRFYDPYQGSILLDGHDIRELSLPWLRSQLGFVQQEPVLFNLSIHDNIAYGDNTRKVTQHEIEEAAKKANIHNTIISLPEGYNTMCGAKGSQLSGGQKQRIAIARALVRNPKILLLDEATSALDVRSEKVVQEALDVARNGRTCLTIAHRLATIRNSDKIVVVDRGRIKESGTHDELMDQRGIFYKLNMAQERDDE</sequence>
<accession>A0A820EKX6</accession>
<dbReference type="SMART" id="SM00382">
    <property type="entry name" value="AAA"/>
    <property type="match status" value="3"/>
</dbReference>
<dbReference type="Gene3D" id="1.20.1560.10">
    <property type="entry name" value="ABC transporter type 1, transmembrane domain"/>
    <property type="match status" value="2"/>
</dbReference>
<dbReference type="Pfam" id="PF00005">
    <property type="entry name" value="ABC_tran"/>
    <property type="match status" value="3"/>
</dbReference>
<dbReference type="PROSITE" id="PS50893">
    <property type="entry name" value="ABC_TRANSPORTER_2"/>
    <property type="match status" value="3"/>
</dbReference>
<dbReference type="NCBIfam" id="NF010167">
    <property type="entry name" value="PRK13648.1"/>
    <property type="match status" value="3"/>
</dbReference>
<dbReference type="InterPro" id="IPR011527">
    <property type="entry name" value="ABC1_TM_dom"/>
</dbReference>
<feature type="transmembrane region" description="Helical" evidence="13">
    <location>
        <begin position="47"/>
        <end position="68"/>
    </location>
</feature>
<dbReference type="InterPro" id="IPR036640">
    <property type="entry name" value="ABC1_TM_sf"/>
</dbReference>
<feature type="domain" description="ABC transporter" evidence="14">
    <location>
        <begin position="1457"/>
        <end position="1695"/>
    </location>
</feature>
<feature type="domain" description="ABC transporter" evidence="14">
    <location>
        <begin position="104"/>
        <end position="342"/>
    </location>
</feature>
<dbReference type="GO" id="GO:0016887">
    <property type="term" value="F:ATP hydrolysis activity"/>
    <property type="evidence" value="ECO:0007669"/>
    <property type="project" value="InterPro"/>
</dbReference>
<dbReference type="InterPro" id="IPR003593">
    <property type="entry name" value="AAA+_ATPase"/>
</dbReference>
<reference evidence="16" key="1">
    <citation type="submission" date="2021-02" db="EMBL/GenBank/DDBJ databases">
        <authorList>
            <person name="Nowell W R."/>
        </authorList>
    </citation>
    <scope>NUCLEOTIDE SEQUENCE</scope>
</reference>
<evidence type="ECO:0000256" key="2">
    <source>
        <dbReference type="ARBA" id="ARBA00007577"/>
    </source>
</evidence>
<keyword evidence="11" id="KW-0325">Glycoprotein</keyword>
<dbReference type="EMBL" id="CAJOBQ010000086">
    <property type="protein sequence ID" value="CAF4250440.1"/>
    <property type="molecule type" value="Genomic_DNA"/>
</dbReference>
<evidence type="ECO:0000313" key="16">
    <source>
        <dbReference type="EMBL" id="CAF4250440.1"/>
    </source>
</evidence>
<dbReference type="CDD" id="cd18578">
    <property type="entry name" value="ABC_6TM_Pgp_ABCB1_D2_like"/>
    <property type="match status" value="1"/>
</dbReference>
<dbReference type="FunFam" id="3.40.50.300:FF:000205">
    <property type="entry name" value="ABC transporter B family member 4"/>
    <property type="match status" value="1"/>
</dbReference>
<feature type="domain" description="ABC transmembrane type-1" evidence="15">
    <location>
        <begin position="465"/>
        <end position="777"/>
    </location>
</feature>
<dbReference type="Pfam" id="PF00664">
    <property type="entry name" value="ABC_membrane"/>
    <property type="match status" value="2"/>
</dbReference>
<evidence type="ECO:0000256" key="10">
    <source>
        <dbReference type="ARBA" id="ARBA00023136"/>
    </source>
</evidence>
<dbReference type="PROSITE" id="PS50929">
    <property type="entry name" value="ABC_TM1F"/>
    <property type="match status" value="2"/>
</dbReference>
<evidence type="ECO:0000256" key="5">
    <source>
        <dbReference type="ARBA" id="ARBA00022737"/>
    </source>
</evidence>
<feature type="transmembrane region" description="Helical" evidence="13">
    <location>
        <begin position="1273"/>
        <end position="1290"/>
    </location>
</feature>
<keyword evidence="8" id="KW-1278">Translocase</keyword>
<evidence type="ECO:0000256" key="7">
    <source>
        <dbReference type="ARBA" id="ARBA00022840"/>
    </source>
</evidence>
<organism evidence="16 17">
    <name type="scientific">Rotaria socialis</name>
    <dbReference type="NCBI Taxonomy" id="392032"/>
    <lineage>
        <taxon>Eukaryota</taxon>
        <taxon>Metazoa</taxon>
        <taxon>Spiralia</taxon>
        <taxon>Gnathifera</taxon>
        <taxon>Rotifera</taxon>
        <taxon>Eurotatoria</taxon>
        <taxon>Bdelloidea</taxon>
        <taxon>Philodinida</taxon>
        <taxon>Philodinidae</taxon>
        <taxon>Rotaria</taxon>
    </lineage>
</organism>
<dbReference type="InterPro" id="IPR039421">
    <property type="entry name" value="Type_1_exporter"/>
</dbReference>
<dbReference type="GO" id="GO:0015421">
    <property type="term" value="F:ABC-type oligopeptide transporter activity"/>
    <property type="evidence" value="ECO:0007669"/>
    <property type="project" value="TreeGrafter"/>
</dbReference>
<evidence type="ECO:0000256" key="6">
    <source>
        <dbReference type="ARBA" id="ARBA00022741"/>
    </source>
</evidence>
<feature type="transmembrane region" description="Helical" evidence="13">
    <location>
        <begin position="746"/>
        <end position="765"/>
    </location>
</feature>
<evidence type="ECO:0000256" key="8">
    <source>
        <dbReference type="ARBA" id="ARBA00022967"/>
    </source>
</evidence>
<feature type="transmembrane region" description="Helical" evidence="13">
    <location>
        <begin position="634"/>
        <end position="655"/>
    </location>
</feature>
<gene>
    <name evidence="16" type="ORF">TSG867_LOCUS3048</name>
</gene>
<dbReference type="FunFam" id="1.20.1560.10:FF:000018">
    <property type="entry name" value="ATP-binding cassette subfamily B member 11"/>
    <property type="match status" value="1"/>
</dbReference>
<name>A0A820EKX6_9BILA</name>
<dbReference type="GO" id="GO:0005743">
    <property type="term" value="C:mitochondrial inner membrane"/>
    <property type="evidence" value="ECO:0007669"/>
    <property type="project" value="TreeGrafter"/>
</dbReference>
<evidence type="ECO:0000313" key="17">
    <source>
        <dbReference type="Proteomes" id="UP000663862"/>
    </source>
</evidence>
<dbReference type="PANTHER" id="PTHR43394">
    <property type="entry name" value="ATP-DEPENDENT PERMEASE MDL1, MITOCHONDRIAL"/>
    <property type="match status" value="1"/>
</dbReference>
<comment type="similarity">
    <text evidence="2">Belongs to the ABC transporter superfamily. ABCB family. Multidrug resistance exporter (TC 3.A.1.201) subfamily.</text>
</comment>
<feature type="transmembrane region" description="Helical" evidence="13">
    <location>
        <begin position="1170"/>
        <end position="1193"/>
    </location>
</feature>
<dbReference type="FunFam" id="3.40.50.300:FF:000479">
    <property type="entry name" value="Multidrug resistance protein 1A"/>
    <property type="match status" value="2"/>
</dbReference>
<evidence type="ECO:0000259" key="14">
    <source>
        <dbReference type="PROSITE" id="PS50893"/>
    </source>
</evidence>
<dbReference type="CDD" id="cd03249">
    <property type="entry name" value="ABC_MTABC3_MDL1_MDL2"/>
    <property type="match status" value="3"/>
</dbReference>